<dbReference type="Proteomes" id="UP001165561">
    <property type="component" value="Unassembled WGS sequence"/>
</dbReference>
<reference evidence="1" key="1">
    <citation type="submission" date="2023-02" db="EMBL/GenBank/DDBJ databases">
        <title>Georgenia sp.10Sc9-8, isolated from a soil sample collected from the Taklamakan desert.</title>
        <authorList>
            <person name="Liu S."/>
        </authorList>
    </citation>
    <scope>NUCLEOTIDE SEQUENCE</scope>
    <source>
        <strain evidence="1">10Sc9-8</strain>
    </source>
</reference>
<organism evidence="1 2">
    <name type="scientific">Georgenia halotolerans</name>
    <dbReference type="NCBI Taxonomy" id="3028317"/>
    <lineage>
        <taxon>Bacteria</taxon>
        <taxon>Bacillati</taxon>
        <taxon>Actinomycetota</taxon>
        <taxon>Actinomycetes</taxon>
        <taxon>Micrococcales</taxon>
        <taxon>Bogoriellaceae</taxon>
        <taxon>Georgenia</taxon>
    </lineage>
</organism>
<comment type="caution">
    <text evidence="1">The sequence shown here is derived from an EMBL/GenBank/DDBJ whole genome shotgun (WGS) entry which is preliminary data.</text>
</comment>
<accession>A0ABT5TT55</accession>
<keyword evidence="2" id="KW-1185">Reference proteome</keyword>
<dbReference type="EMBL" id="JARACI010000304">
    <property type="protein sequence ID" value="MDD9205154.1"/>
    <property type="molecule type" value="Genomic_DNA"/>
</dbReference>
<gene>
    <name evidence="1" type="ORF">PU560_01575</name>
</gene>
<protein>
    <submittedName>
        <fullName evidence="1">Uncharacterized protein</fullName>
    </submittedName>
</protein>
<feature type="non-terminal residue" evidence="1">
    <location>
        <position position="64"/>
    </location>
</feature>
<name>A0ABT5TT55_9MICO</name>
<proteinExistence type="predicted"/>
<sequence length="64" mass="7039">MTTILQKAVTPQLSTAYLEKGFDRVAGFVVPAAEVAEVTNNQRLFELHGLGYEDTPFSPDEPID</sequence>
<evidence type="ECO:0000313" key="2">
    <source>
        <dbReference type="Proteomes" id="UP001165561"/>
    </source>
</evidence>
<evidence type="ECO:0000313" key="1">
    <source>
        <dbReference type="EMBL" id="MDD9205154.1"/>
    </source>
</evidence>